<sequence length="201" mass="21036">MSFWRALLGRSAPVKPDLDALFGLPSAALTLRAGVGLTPTGSGSVAFRAAEGAAFADVERDVTALLNAGDGPPVEQSTDDYGYTWLVVRGSQAAAGESGGELVDTDITGMVTDLHAVNSTLEANGYGPSLLCSLVGFTDSGGRSVGLVYLYKRGTFYPFAPKSGKQRDNALELQVEAAIGDDLPMEKDRSRWFPVYGAPGL</sequence>
<dbReference type="Proteomes" id="UP000579647">
    <property type="component" value="Unassembled WGS sequence"/>
</dbReference>
<proteinExistence type="predicted"/>
<dbReference type="Pfam" id="PF22742">
    <property type="entry name" value="PspAB"/>
    <property type="match status" value="1"/>
</dbReference>
<evidence type="ECO:0000313" key="1">
    <source>
        <dbReference type="EMBL" id="MBB5491765.1"/>
    </source>
</evidence>
<gene>
    <name evidence="1" type="ORF">HNR07_002902</name>
</gene>
<keyword evidence="2" id="KW-1185">Reference proteome</keyword>
<dbReference type="RefSeq" id="WP_184365385.1">
    <property type="nucleotide sequence ID" value="NZ_BAAAKM010000113.1"/>
</dbReference>
<comment type="caution">
    <text evidence="1">The sequence shown here is derived from an EMBL/GenBank/DDBJ whole genome shotgun (WGS) entry which is preliminary data.</text>
</comment>
<protein>
    <submittedName>
        <fullName evidence="1">Uncharacterized protein</fullName>
    </submittedName>
</protein>
<name>A0A840WIP0_9ACTN</name>
<evidence type="ECO:0000313" key="2">
    <source>
        <dbReference type="Proteomes" id="UP000579647"/>
    </source>
</evidence>
<dbReference type="InterPro" id="IPR054383">
    <property type="entry name" value="PspAB-like"/>
</dbReference>
<reference evidence="1 2" key="1">
    <citation type="submission" date="2020-08" db="EMBL/GenBank/DDBJ databases">
        <title>Sequencing the genomes of 1000 actinobacteria strains.</title>
        <authorList>
            <person name="Klenk H.-P."/>
        </authorList>
    </citation>
    <scope>NUCLEOTIDE SEQUENCE [LARGE SCALE GENOMIC DNA]</scope>
    <source>
        <strain evidence="1 2">DSM 44598</strain>
    </source>
</reference>
<organism evidence="1 2">
    <name type="scientific">Nocardiopsis metallicus</name>
    <dbReference type="NCBI Taxonomy" id="179819"/>
    <lineage>
        <taxon>Bacteria</taxon>
        <taxon>Bacillati</taxon>
        <taxon>Actinomycetota</taxon>
        <taxon>Actinomycetes</taxon>
        <taxon>Streptosporangiales</taxon>
        <taxon>Nocardiopsidaceae</taxon>
        <taxon>Nocardiopsis</taxon>
    </lineage>
</organism>
<dbReference type="EMBL" id="JACHDO010000001">
    <property type="protein sequence ID" value="MBB5491765.1"/>
    <property type="molecule type" value="Genomic_DNA"/>
</dbReference>
<dbReference type="AlphaFoldDB" id="A0A840WIP0"/>
<accession>A0A840WIP0</accession>